<evidence type="ECO:0000259" key="1">
    <source>
        <dbReference type="SMART" id="SM00861"/>
    </source>
</evidence>
<dbReference type="RefSeq" id="WP_088073349.1">
    <property type="nucleotide sequence ID" value="NZ_JAHQCR010000077.1"/>
</dbReference>
<dbReference type="Pfam" id="PF02779">
    <property type="entry name" value="Transket_pyr"/>
    <property type="match status" value="1"/>
</dbReference>
<comment type="caution">
    <text evidence="2">The sequence shown here is derived from an EMBL/GenBank/DDBJ whole genome shotgun (WGS) entry which is preliminary data.</text>
</comment>
<sequence>MTLSGRDAYRDQLTKLAEYNHNILCLEADLGGANHTFQSEFPDRFFNMGIAEMTSIDMAAGLAEAGYVPFFSTFAPFASLRAAESIKLAMGYMGKNIKVIAPYGGVSGGWFGTTHHSLEDIAIIRSFPNIKIACPYGEEDTRRVISEAASSLHPYYVRLSRNEAFASLEREEKSAFSALINQKGNGDVCLISIGEQGTELCKKIQENYPEISHVHLCYVDQSSLLDAVVQIKELGNEFLVVEEHRLAGGTASLLSILLPDKRVYSFDCGEEWPVYGGNHKETLAHLKFDSENLDRKITNILSDVVKPKI</sequence>
<dbReference type="PANTHER" id="PTHR43825:SF1">
    <property type="entry name" value="TRANSKETOLASE-LIKE PYRIMIDINE-BINDING DOMAIN-CONTAINING PROTEIN"/>
    <property type="match status" value="1"/>
</dbReference>
<dbReference type="PANTHER" id="PTHR43825">
    <property type="entry name" value="PYRUVATE DEHYDROGENASE E1 COMPONENT"/>
    <property type="match status" value="1"/>
</dbReference>
<evidence type="ECO:0000313" key="2">
    <source>
        <dbReference type="EMBL" id="MBU9723432.1"/>
    </source>
</evidence>
<organism evidence="2 3">
    <name type="scientific">Evansella alkalicola</name>
    <dbReference type="NCBI Taxonomy" id="745819"/>
    <lineage>
        <taxon>Bacteria</taxon>
        <taxon>Bacillati</taxon>
        <taxon>Bacillota</taxon>
        <taxon>Bacilli</taxon>
        <taxon>Bacillales</taxon>
        <taxon>Bacillaceae</taxon>
        <taxon>Evansella</taxon>
    </lineage>
</organism>
<dbReference type="SMART" id="SM00861">
    <property type="entry name" value="Transket_pyr"/>
    <property type="match status" value="1"/>
</dbReference>
<dbReference type="Gene3D" id="3.40.50.970">
    <property type="match status" value="1"/>
</dbReference>
<name>A0ABS6K1U9_9BACI</name>
<dbReference type="InterPro" id="IPR029061">
    <property type="entry name" value="THDP-binding"/>
</dbReference>
<dbReference type="InterPro" id="IPR051157">
    <property type="entry name" value="PDH/Transketolase"/>
</dbReference>
<proteinExistence type="predicted"/>
<keyword evidence="3" id="KW-1185">Reference proteome</keyword>
<feature type="domain" description="Transketolase-like pyrimidine-binding" evidence="1">
    <location>
        <begin position="3"/>
        <end position="167"/>
    </location>
</feature>
<dbReference type="Proteomes" id="UP000790580">
    <property type="component" value="Unassembled WGS sequence"/>
</dbReference>
<accession>A0ABS6K1U9</accession>
<gene>
    <name evidence="2" type="ORF">KS407_18605</name>
</gene>
<dbReference type="SUPFAM" id="SSF52518">
    <property type="entry name" value="Thiamin diphosphate-binding fold (THDP-binding)"/>
    <property type="match status" value="1"/>
</dbReference>
<dbReference type="InterPro" id="IPR005475">
    <property type="entry name" value="Transketolase-like_Pyr-bd"/>
</dbReference>
<dbReference type="EMBL" id="JAHQCR010000077">
    <property type="protein sequence ID" value="MBU9723432.1"/>
    <property type="molecule type" value="Genomic_DNA"/>
</dbReference>
<protein>
    <submittedName>
        <fullName evidence="2">Transketolase</fullName>
    </submittedName>
</protein>
<evidence type="ECO:0000313" key="3">
    <source>
        <dbReference type="Proteomes" id="UP000790580"/>
    </source>
</evidence>
<reference evidence="2 3" key="1">
    <citation type="submission" date="2021-06" db="EMBL/GenBank/DDBJ databases">
        <title>Bacillus sp. RD4P76, an endophyte from a halophyte.</title>
        <authorList>
            <person name="Sun J.-Q."/>
        </authorList>
    </citation>
    <scope>NUCLEOTIDE SEQUENCE [LARGE SCALE GENOMIC DNA]</scope>
    <source>
        <strain evidence="2 3">JCM 17098</strain>
    </source>
</reference>
<dbReference type="CDD" id="cd07033">
    <property type="entry name" value="TPP_PYR_DXS_TK_like"/>
    <property type="match status" value="1"/>
</dbReference>